<name>A0ABN9ER70_9NEOB</name>
<protein>
    <submittedName>
        <fullName evidence="1">Uncharacterized protein</fullName>
    </submittedName>
</protein>
<proteinExistence type="predicted"/>
<keyword evidence="2" id="KW-1185">Reference proteome</keyword>
<comment type="caution">
    <text evidence="1">The sequence shown here is derived from an EMBL/GenBank/DDBJ whole genome shotgun (WGS) entry which is preliminary data.</text>
</comment>
<dbReference type="Proteomes" id="UP001162483">
    <property type="component" value="Unassembled WGS sequence"/>
</dbReference>
<evidence type="ECO:0000313" key="2">
    <source>
        <dbReference type="Proteomes" id="UP001162483"/>
    </source>
</evidence>
<evidence type="ECO:0000313" key="1">
    <source>
        <dbReference type="EMBL" id="CAI9587248.1"/>
    </source>
</evidence>
<gene>
    <name evidence="1" type="ORF">SPARVUS_LOCUS10534844</name>
</gene>
<feature type="non-terminal residue" evidence="1">
    <location>
        <position position="1"/>
    </location>
</feature>
<sequence>YTWNNTVRKVPFSWQPPNPDTSIELSPVVACFTPLHPKLCIELGALCGRVAVIPSCFQIVIIPLTVDLGIFSSKEISQMDLLHRWQPITVPRLNSLSSRK</sequence>
<dbReference type="EMBL" id="CATNWA010015829">
    <property type="protein sequence ID" value="CAI9587248.1"/>
    <property type="molecule type" value="Genomic_DNA"/>
</dbReference>
<accession>A0ABN9ER70</accession>
<reference evidence="1" key="1">
    <citation type="submission" date="2023-05" db="EMBL/GenBank/DDBJ databases">
        <authorList>
            <person name="Stuckert A."/>
        </authorList>
    </citation>
    <scope>NUCLEOTIDE SEQUENCE</scope>
</reference>
<organism evidence="1 2">
    <name type="scientific">Staurois parvus</name>
    <dbReference type="NCBI Taxonomy" id="386267"/>
    <lineage>
        <taxon>Eukaryota</taxon>
        <taxon>Metazoa</taxon>
        <taxon>Chordata</taxon>
        <taxon>Craniata</taxon>
        <taxon>Vertebrata</taxon>
        <taxon>Euteleostomi</taxon>
        <taxon>Amphibia</taxon>
        <taxon>Batrachia</taxon>
        <taxon>Anura</taxon>
        <taxon>Neobatrachia</taxon>
        <taxon>Ranoidea</taxon>
        <taxon>Ranidae</taxon>
        <taxon>Staurois</taxon>
    </lineage>
</organism>